<dbReference type="EMBL" id="SRLO01000432">
    <property type="protein sequence ID" value="TNN56308.1"/>
    <property type="molecule type" value="Genomic_DNA"/>
</dbReference>
<evidence type="ECO:0008006" key="5">
    <source>
        <dbReference type="Google" id="ProtNLM"/>
    </source>
</evidence>
<dbReference type="AlphaFoldDB" id="A0A4Z2GRM1"/>
<keyword evidence="2" id="KW-0732">Signal</keyword>
<evidence type="ECO:0000256" key="1">
    <source>
        <dbReference type="SAM" id="MobiDB-lite"/>
    </source>
</evidence>
<keyword evidence="4" id="KW-1185">Reference proteome</keyword>
<organism evidence="3 4">
    <name type="scientific">Liparis tanakae</name>
    <name type="common">Tanaka's snailfish</name>
    <dbReference type="NCBI Taxonomy" id="230148"/>
    <lineage>
        <taxon>Eukaryota</taxon>
        <taxon>Metazoa</taxon>
        <taxon>Chordata</taxon>
        <taxon>Craniata</taxon>
        <taxon>Vertebrata</taxon>
        <taxon>Euteleostomi</taxon>
        <taxon>Actinopterygii</taxon>
        <taxon>Neopterygii</taxon>
        <taxon>Teleostei</taxon>
        <taxon>Neoteleostei</taxon>
        <taxon>Acanthomorphata</taxon>
        <taxon>Eupercaria</taxon>
        <taxon>Perciformes</taxon>
        <taxon>Cottioidei</taxon>
        <taxon>Cottales</taxon>
        <taxon>Liparidae</taxon>
        <taxon>Liparis</taxon>
    </lineage>
</organism>
<evidence type="ECO:0000256" key="2">
    <source>
        <dbReference type="SAM" id="SignalP"/>
    </source>
</evidence>
<comment type="caution">
    <text evidence="3">The sequence shown here is derived from an EMBL/GenBank/DDBJ whole genome shotgun (WGS) entry which is preliminary data.</text>
</comment>
<evidence type="ECO:0000313" key="4">
    <source>
        <dbReference type="Proteomes" id="UP000314294"/>
    </source>
</evidence>
<dbReference type="Proteomes" id="UP000314294">
    <property type="component" value="Unassembled WGS sequence"/>
</dbReference>
<accession>A0A4Z2GRM1</accession>
<protein>
    <recommendedName>
        <fullName evidence="5">Secreted protein</fullName>
    </recommendedName>
</protein>
<evidence type="ECO:0000313" key="3">
    <source>
        <dbReference type="EMBL" id="TNN56308.1"/>
    </source>
</evidence>
<feature type="chain" id="PRO_5021248302" description="Secreted protein" evidence="2">
    <location>
        <begin position="22"/>
        <end position="130"/>
    </location>
</feature>
<feature type="region of interest" description="Disordered" evidence="1">
    <location>
        <begin position="33"/>
        <end position="130"/>
    </location>
</feature>
<proteinExistence type="predicted"/>
<feature type="signal peptide" evidence="2">
    <location>
        <begin position="1"/>
        <end position="21"/>
    </location>
</feature>
<reference evidence="3 4" key="1">
    <citation type="submission" date="2019-03" db="EMBL/GenBank/DDBJ databases">
        <title>First draft genome of Liparis tanakae, snailfish: a comprehensive survey of snailfish specific genes.</title>
        <authorList>
            <person name="Kim W."/>
            <person name="Song I."/>
            <person name="Jeong J.-H."/>
            <person name="Kim D."/>
            <person name="Kim S."/>
            <person name="Ryu S."/>
            <person name="Song J.Y."/>
            <person name="Lee S.K."/>
        </authorList>
    </citation>
    <scope>NUCLEOTIDE SEQUENCE [LARGE SCALE GENOMIC DNA]</scope>
    <source>
        <tissue evidence="3">Muscle</tissue>
    </source>
</reference>
<gene>
    <name evidence="3" type="ORF">EYF80_033514</name>
</gene>
<name>A0A4Z2GRM1_9TELE</name>
<sequence length="130" mass="13107">MERGAFRPLLCLLFSVPGVGGAFFVSAAANRCREGSDKGPASISGAGSESLEMSVDEGSRGAGEGWSAVPQTSRCAGGCPRGGGGRGAPVPAGHSLSTHFNVARRPVNGRGARRGEEGGWSLESTGDFAL</sequence>